<dbReference type="Gene3D" id="3.30.160.250">
    <property type="match status" value="1"/>
</dbReference>
<dbReference type="InterPro" id="IPR010985">
    <property type="entry name" value="Ribbon_hlx_hlx"/>
</dbReference>
<gene>
    <name evidence="1" type="ORF">ASU35_16965</name>
</gene>
<dbReference type="Pfam" id="PF21748">
    <property type="entry name" value="UPF0150"/>
    <property type="match status" value="1"/>
</dbReference>
<dbReference type="SUPFAM" id="SSF143100">
    <property type="entry name" value="TTHA1013/TTHA0281-like"/>
    <property type="match status" value="1"/>
</dbReference>
<evidence type="ECO:0000313" key="2">
    <source>
        <dbReference type="Proteomes" id="UP000054874"/>
    </source>
</evidence>
<dbReference type="InterPro" id="IPR008651">
    <property type="entry name" value="Uncharacterised_HicB"/>
</dbReference>
<dbReference type="InterPro" id="IPR035069">
    <property type="entry name" value="TTHA1013/TTHA0281-like"/>
</dbReference>
<dbReference type="RefSeq" id="WP_058351431.1">
    <property type="nucleotide sequence ID" value="NZ_CABMMD010000017.1"/>
</dbReference>
<dbReference type="STRING" id="290052.ASU35_16965"/>
<evidence type="ECO:0000313" key="1">
    <source>
        <dbReference type="EMBL" id="KSV60367.1"/>
    </source>
</evidence>
<dbReference type="InterPro" id="IPR013321">
    <property type="entry name" value="Arc_rbn_hlx_hlx"/>
</dbReference>
<dbReference type="InterPro" id="IPR049389">
    <property type="entry name" value="TTHA0281-like"/>
</dbReference>
<dbReference type="SUPFAM" id="SSF47598">
    <property type="entry name" value="Ribbon-helix-helix"/>
    <property type="match status" value="1"/>
</dbReference>
<organism evidence="1 2">
    <name type="scientific">Acetivibrio ethanolgignens</name>
    <dbReference type="NCBI Taxonomy" id="290052"/>
    <lineage>
        <taxon>Bacteria</taxon>
        <taxon>Bacillati</taxon>
        <taxon>Bacillota</taxon>
        <taxon>Clostridia</taxon>
        <taxon>Eubacteriales</taxon>
        <taxon>Oscillospiraceae</taxon>
        <taxon>Acetivibrio</taxon>
    </lineage>
</organism>
<dbReference type="GO" id="GO:0006355">
    <property type="term" value="P:regulation of DNA-templated transcription"/>
    <property type="evidence" value="ECO:0007669"/>
    <property type="project" value="InterPro"/>
</dbReference>
<accession>A0A0V8QIH5</accession>
<dbReference type="Pfam" id="PF05534">
    <property type="entry name" value="HicB"/>
    <property type="match status" value="1"/>
</dbReference>
<proteinExistence type="predicted"/>
<keyword evidence="2" id="KW-1185">Reference proteome</keyword>
<name>A0A0V8QIH5_9FIRM</name>
<sequence length="114" mass="13001">MEVKDYMKLPYTRLVQEINDESGHYFYGRILELDGCQSTGDTLEELYESLNEAMEGYIEVKLENNLPIPVPETADSYSGKFVVRLPKSLHQRLAIEADKEGVSLNQLALYKLAL</sequence>
<dbReference type="OrthoDB" id="5419659at2"/>
<comment type="caution">
    <text evidence="1">The sequence shown here is derived from an EMBL/GenBank/DDBJ whole genome shotgun (WGS) entry which is preliminary data.</text>
</comment>
<dbReference type="Proteomes" id="UP000054874">
    <property type="component" value="Unassembled WGS sequence"/>
</dbReference>
<protein>
    <submittedName>
        <fullName evidence="1">Pilus assembly protein HicB</fullName>
    </submittedName>
</protein>
<dbReference type="EMBL" id="LNAM01000017">
    <property type="protein sequence ID" value="KSV60367.1"/>
    <property type="molecule type" value="Genomic_DNA"/>
</dbReference>
<dbReference type="Gene3D" id="1.10.1220.10">
    <property type="entry name" value="Met repressor-like"/>
    <property type="match status" value="1"/>
</dbReference>
<dbReference type="AlphaFoldDB" id="A0A0V8QIH5"/>
<reference evidence="1 2" key="1">
    <citation type="submission" date="2015-11" db="EMBL/GenBank/DDBJ databases">
        <title>Butyribacter intestini gen. nov., sp. nov., a butyric acid-producing bacterium of the family Lachnospiraceae isolated from the human faeces.</title>
        <authorList>
            <person name="Zou Y."/>
            <person name="Xue W."/>
            <person name="Luo G."/>
            <person name="Lv M."/>
        </authorList>
    </citation>
    <scope>NUCLEOTIDE SEQUENCE [LARGE SCALE GENOMIC DNA]</scope>
    <source>
        <strain evidence="1 2">ACET-33324</strain>
    </source>
</reference>